<feature type="region of interest" description="Disordered" evidence="1">
    <location>
        <begin position="1"/>
        <end position="79"/>
    </location>
</feature>
<dbReference type="Proteomes" id="UP000251960">
    <property type="component" value="Chromosome 9"/>
</dbReference>
<dbReference type="PANTHER" id="PTHR21563">
    <property type="entry name" value="ZINC FINGER C3H1 DOMAIN-CONTAINING PROTEIN"/>
    <property type="match status" value="1"/>
</dbReference>
<dbReference type="EMBL" id="NCVQ01000010">
    <property type="protein sequence ID" value="PWZ07874.1"/>
    <property type="molecule type" value="Genomic_DNA"/>
</dbReference>
<dbReference type="PANTHER" id="PTHR21563:SF3">
    <property type="entry name" value="ZINC FINGER C3H1 DOMAIN-CONTAINING PROTEIN"/>
    <property type="match status" value="1"/>
</dbReference>
<accession>A0A3L6DH50</accession>
<sequence>MARSSRRGSGSCRGARPPPPWDARVRSATTPRSGLVGMRGGDGKPGGAGLRKRRMPTQEESGTGKRRAEATEATRDRWRCGGGHGAAKLASHGLHGYQVLDWERDNVIEPPPVVGTVAGRREHLEWELLQPLDTNSSAPVWNNNSTLTVWTARFIHLSYSFIDESETFIVPVLPLSKGHVPWINLGVHSKDHRLEILRHKIAAKENELKGQKRPLFAVATKNADFSSNQPRLPSEKIRLEASSSGEYSRFNSLSEHSGGPNKWLKLNQQYNQFCSDLTPLAPIGSISEKINVQSSEVTNRSENGITMNLNVNETDIIDTTELADQIQQSGATKSLRHHKDSGGAENHVMLESHDGLAAQPPFIFTDTQTIPEDTSALAPITSAQARQQVLSIGTSPVLDGTPQLQPGKENDECLNNSGQIGVETQNTILFSLLEMEELQDKELEDAQEHRQKCESEAYRKAQRALLEANGRCAILRRKREICSSQDHGLIAENSSLVQSLSIRNPEDGLAMPSLLNSQIHVVSQIPENQGGRHRLCPEEPSQQQIDKHEDEARPHYCDKLAASTTDPSSVSVVNADSILSDYMEDDLLFPTRQARSECALDVENQMEETIHVYAEENRQVSGDGGQDYELLEASLRSRCRRL</sequence>
<organism evidence="2">
    <name type="scientific">Zea mays</name>
    <name type="common">Maize</name>
    <dbReference type="NCBI Taxonomy" id="4577"/>
    <lineage>
        <taxon>Eukaryota</taxon>
        <taxon>Viridiplantae</taxon>
        <taxon>Streptophyta</taxon>
        <taxon>Embryophyta</taxon>
        <taxon>Tracheophyta</taxon>
        <taxon>Spermatophyta</taxon>
        <taxon>Magnoliopsida</taxon>
        <taxon>Liliopsida</taxon>
        <taxon>Poales</taxon>
        <taxon>Poaceae</taxon>
        <taxon>PACMAD clade</taxon>
        <taxon>Panicoideae</taxon>
        <taxon>Andropogonodae</taxon>
        <taxon>Andropogoneae</taxon>
        <taxon>Tripsacinae</taxon>
        <taxon>Zea</taxon>
    </lineage>
</organism>
<feature type="compositionally biased region" description="Basic and acidic residues" evidence="1">
    <location>
        <begin position="62"/>
        <end position="79"/>
    </location>
</feature>
<evidence type="ECO:0000313" key="2">
    <source>
        <dbReference type="EMBL" id="PWZ07874.1"/>
    </source>
</evidence>
<gene>
    <name evidence="2" type="ORF">Zm00014a_027130</name>
</gene>
<comment type="caution">
    <text evidence="2">The sequence shown here is derived from an EMBL/GenBank/DDBJ whole genome shotgun (WGS) entry which is preliminary data.</text>
</comment>
<dbReference type="AlphaFoldDB" id="A0A3L6DH50"/>
<evidence type="ECO:0000256" key="1">
    <source>
        <dbReference type="SAM" id="MobiDB-lite"/>
    </source>
</evidence>
<feature type="compositionally biased region" description="Gly residues" evidence="1">
    <location>
        <begin position="37"/>
        <end position="49"/>
    </location>
</feature>
<dbReference type="InterPro" id="IPR039278">
    <property type="entry name" value="Red1"/>
</dbReference>
<name>A0A3L6DH50_MAIZE</name>
<reference evidence="2" key="1">
    <citation type="journal article" date="2018" name="Nat. Genet.">
        <title>Extensive intraspecific gene order and gene structural variations between Mo17 and other maize genomes.</title>
        <authorList>
            <person name="Sun S."/>
            <person name="Zhou Y."/>
            <person name="Chen J."/>
            <person name="Shi J."/>
            <person name="Zhao H."/>
            <person name="Zhao H."/>
            <person name="Song W."/>
            <person name="Zhang M."/>
            <person name="Cui Y."/>
            <person name="Dong X."/>
            <person name="Liu H."/>
            <person name="Ma X."/>
            <person name="Jiao Y."/>
            <person name="Wang B."/>
            <person name="Wei X."/>
            <person name="Stein J.C."/>
            <person name="Glaubitz J.C."/>
            <person name="Lu F."/>
            <person name="Yu G."/>
            <person name="Liang C."/>
            <person name="Fengler K."/>
            <person name="Li B."/>
            <person name="Rafalski A."/>
            <person name="Schnable P.S."/>
            <person name="Ware D.H."/>
            <person name="Buckler E.S."/>
            <person name="Lai J."/>
        </authorList>
    </citation>
    <scope>NUCLEOTIDE SEQUENCE [LARGE SCALE GENOMIC DNA]</scope>
    <source>
        <tissue evidence="2">Seedling</tissue>
    </source>
</reference>
<feature type="region of interest" description="Disordered" evidence="1">
    <location>
        <begin position="528"/>
        <end position="550"/>
    </location>
</feature>
<protein>
    <submittedName>
        <fullName evidence="2">Uncharacterized protein</fullName>
    </submittedName>
</protein>
<proteinExistence type="predicted"/>